<gene>
    <name evidence="2" type="primary">LOC107434047</name>
</gene>
<evidence type="ECO:0000313" key="2">
    <source>
        <dbReference type="RefSeq" id="XP_060676411.1"/>
    </source>
</evidence>
<proteinExistence type="predicted"/>
<reference evidence="2" key="1">
    <citation type="submission" date="2025-08" db="UniProtKB">
        <authorList>
            <consortium name="RefSeq"/>
        </authorList>
    </citation>
    <scope>IDENTIFICATION</scope>
    <source>
        <tissue evidence="2">Seedling</tissue>
    </source>
</reference>
<organism evidence="1 2">
    <name type="scientific">Ziziphus jujuba</name>
    <name type="common">Chinese jujube</name>
    <name type="synonym">Ziziphus sativa</name>
    <dbReference type="NCBI Taxonomy" id="326968"/>
    <lineage>
        <taxon>Eukaryota</taxon>
        <taxon>Viridiplantae</taxon>
        <taxon>Streptophyta</taxon>
        <taxon>Embryophyta</taxon>
        <taxon>Tracheophyta</taxon>
        <taxon>Spermatophyta</taxon>
        <taxon>Magnoliopsida</taxon>
        <taxon>eudicotyledons</taxon>
        <taxon>Gunneridae</taxon>
        <taxon>Pentapetalae</taxon>
        <taxon>rosids</taxon>
        <taxon>fabids</taxon>
        <taxon>Rosales</taxon>
        <taxon>Rhamnaceae</taxon>
        <taxon>Paliureae</taxon>
        <taxon>Ziziphus</taxon>
    </lineage>
</organism>
<name>A0ABM4AI64_ZIZJJ</name>
<keyword evidence="1" id="KW-1185">Reference proteome</keyword>
<sequence length="112" mass="12977">MRKKRVMVPVEEVLSAVKYEEEEFQEPKPGVVMLDEEGKPEERVELALKSLPQYDPASCWNGDSTPSFQYWKISDYAHAYCSGHATPSTKVELLQLKEKSKCRKLRQKTQEQ</sequence>
<protein>
    <submittedName>
        <fullName evidence="2">Fatty acid amide hydrolase-like</fullName>
    </submittedName>
</protein>
<accession>A0ABM4AI64</accession>
<dbReference type="RefSeq" id="XP_060676411.1">
    <property type="nucleotide sequence ID" value="XM_060820428.1"/>
</dbReference>
<dbReference type="Proteomes" id="UP001652623">
    <property type="component" value="Chromosome 9"/>
</dbReference>
<dbReference type="GeneID" id="107434047"/>
<evidence type="ECO:0000313" key="1">
    <source>
        <dbReference type="Proteomes" id="UP001652623"/>
    </source>
</evidence>